<evidence type="ECO:0000313" key="3">
    <source>
        <dbReference type="EMBL" id="TVY59382.1"/>
    </source>
</evidence>
<proteinExistence type="predicted"/>
<keyword evidence="2" id="KW-0472">Membrane</keyword>
<sequence length="526" mass="58020">MVSLWGKKGDDAENSQNGDSSDHTAENPRASEANERTHLLPPQNHDGYLSPDDPAVSPYNLWTIRALRYFTVIFTVVTFLWWTLLLVSIFVSPPGMHSRGSGFFDFSYTTLTLGVLIIILLFFSTPSKAAQVTCLILAFILLVDMIIIVAVPKVRDEEGWVGIASIVWATIIAFWTVLTDRIVAWGKHEEEERLTGRQETRRTLREWCSVLTSTIILIFLAVVAILVSATLILRSRDASLAPPGERYYVDGDKYQVHVFCEGNSTDSNGKTIPTVLFEAGYGPFAGGMNQIALGAFANGSISRYCYSDRPGIGWSDNAPSPFSAGMAADALSEALARAGEEGPFVLASAGIGSVYSRVFSARHGREISGILLIDPLHEDLLHRIGAPGRGFTLWAWGVISPLGLERLPAAIFKGRTREDRVYGRSAYQNGKFIKAKLQESLVADSLTKNEVSSARTIQLDDTPLAVISSGINVRKDSEWEKKQRDLTHLTNKLVAWDIVNKAPSEVWSTFEGREIIEKRLKELVKG</sequence>
<dbReference type="InterPro" id="IPR019431">
    <property type="entry name" value="DUF2417"/>
</dbReference>
<protein>
    <recommendedName>
        <fullName evidence="5">Mitochondrial integral membrane protein</fullName>
    </recommendedName>
</protein>
<evidence type="ECO:0000256" key="1">
    <source>
        <dbReference type="SAM" id="MobiDB-lite"/>
    </source>
</evidence>
<dbReference type="SUPFAM" id="SSF53474">
    <property type="entry name" value="alpha/beta-Hydrolases"/>
    <property type="match status" value="1"/>
</dbReference>
<name>A0A7D8ZEE9_9HELO</name>
<organism evidence="3 4">
    <name type="scientific">Lachnellula cervina</name>
    <dbReference type="NCBI Taxonomy" id="1316786"/>
    <lineage>
        <taxon>Eukaryota</taxon>
        <taxon>Fungi</taxon>
        <taxon>Dikarya</taxon>
        <taxon>Ascomycota</taxon>
        <taxon>Pezizomycotina</taxon>
        <taxon>Leotiomycetes</taxon>
        <taxon>Helotiales</taxon>
        <taxon>Lachnaceae</taxon>
        <taxon>Lachnellula</taxon>
    </lineage>
</organism>
<keyword evidence="2" id="KW-0812">Transmembrane</keyword>
<keyword evidence="2" id="KW-1133">Transmembrane helix</keyword>
<accession>A0A7D8ZEE9</accession>
<evidence type="ECO:0008006" key="5">
    <source>
        <dbReference type="Google" id="ProtNLM"/>
    </source>
</evidence>
<dbReference type="Gene3D" id="3.40.50.1820">
    <property type="entry name" value="alpha/beta hydrolase"/>
    <property type="match status" value="1"/>
</dbReference>
<dbReference type="OrthoDB" id="164921at2759"/>
<dbReference type="EMBL" id="QGMG01000004">
    <property type="protein sequence ID" value="TVY59382.1"/>
    <property type="molecule type" value="Genomic_DNA"/>
</dbReference>
<feature type="transmembrane region" description="Helical" evidence="2">
    <location>
        <begin position="69"/>
        <end position="91"/>
    </location>
</feature>
<feature type="transmembrane region" description="Helical" evidence="2">
    <location>
        <begin position="160"/>
        <end position="178"/>
    </location>
</feature>
<keyword evidence="4" id="KW-1185">Reference proteome</keyword>
<evidence type="ECO:0000313" key="4">
    <source>
        <dbReference type="Proteomes" id="UP000481288"/>
    </source>
</evidence>
<dbReference type="InterPro" id="IPR029058">
    <property type="entry name" value="AB_hydrolase_fold"/>
</dbReference>
<gene>
    <name evidence="3" type="ORF">LCER1_G000254</name>
</gene>
<feature type="transmembrane region" description="Helical" evidence="2">
    <location>
        <begin position="207"/>
        <end position="233"/>
    </location>
</feature>
<evidence type="ECO:0000256" key="2">
    <source>
        <dbReference type="SAM" id="Phobius"/>
    </source>
</evidence>
<dbReference type="AlphaFoldDB" id="A0A7D8ZEE9"/>
<feature type="transmembrane region" description="Helical" evidence="2">
    <location>
        <begin position="135"/>
        <end position="154"/>
    </location>
</feature>
<dbReference type="Proteomes" id="UP000481288">
    <property type="component" value="Unassembled WGS sequence"/>
</dbReference>
<feature type="transmembrane region" description="Helical" evidence="2">
    <location>
        <begin position="103"/>
        <end position="123"/>
    </location>
</feature>
<feature type="region of interest" description="Disordered" evidence="1">
    <location>
        <begin position="1"/>
        <end position="50"/>
    </location>
</feature>
<comment type="caution">
    <text evidence="3">The sequence shown here is derived from an EMBL/GenBank/DDBJ whole genome shotgun (WGS) entry which is preliminary data.</text>
</comment>
<dbReference type="Pfam" id="PF10329">
    <property type="entry name" value="DUF2417"/>
    <property type="match status" value="1"/>
</dbReference>
<reference evidence="3 4" key="1">
    <citation type="submission" date="2018-05" db="EMBL/GenBank/DDBJ databases">
        <title>Whole genome sequencing for identification of molecular markers to develop diagnostic detection tools for the regulated plant pathogen Lachnellula willkommii.</title>
        <authorList>
            <person name="Giroux E."/>
            <person name="Bilodeau G."/>
        </authorList>
    </citation>
    <scope>NUCLEOTIDE SEQUENCE [LARGE SCALE GENOMIC DNA]</scope>
    <source>
        <strain evidence="3 4">CBS 625.97</strain>
    </source>
</reference>